<dbReference type="Gene3D" id="2.60.40.10">
    <property type="entry name" value="Immunoglobulins"/>
    <property type="match status" value="1"/>
</dbReference>
<dbReference type="SUPFAM" id="SSF49303">
    <property type="entry name" value="beta-Galactosidase/glucuronidase domain"/>
    <property type="match status" value="1"/>
</dbReference>
<dbReference type="GO" id="GO:0019391">
    <property type="term" value="P:glucuronoside catabolic process"/>
    <property type="evidence" value="ECO:0007669"/>
    <property type="project" value="TreeGrafter"/>
</dbReference>
<evidence type="ECO:0000313" key="11">
    <source>
        <dbReference type="Proteomes" id="UP001183582"/>
    </source>
</evidence>
<dbReference type="RefSeq" id="WP_310891028.1">
    <property type="nucleotide sequence ID" value="NZ_BAAAGR010000001.1"/>
</dbReference>
<dbReference type="PROSITE" id="PS00608">
    <property type="entry name" value="GLYCOSYL_HYDROL_F2_2"/>
    <property type="match status" value="1"/>
</dbReference>
<evidence type="ECO:0000256" key="5">
    <source>
        <dbReference type="ARBA" id="ARBA00023295"/>
    </source>
</evidence>
<sequence length="601" mass="67236">MLKPISTSTREQILLDGLWLFALDTPDRPEPWGSVLDTRREAPVPASYNDVFADQEIHDHVGWVWYQRTVRVPRGWSGERVILRVDAATHEGVVYVGDRRVAHHIGGYTPFEADITDLAEAGAEIRITIGVNNELTNETIPPGTITTDEFGRRKQTYRHDFYNYAGLARSVRLYSVPTVHVTDVTVATDVEGATGVVDYRVEASAAAQVVVRLRDAAGVEVARAEGDAGRIEVTDAELWRPGRGYLYTLEVDLVAGGALQDRYEVPVGIRSVRVEGARFLINGEPFFFRGFGKHEDSAIRGRGFDNAIMVHDFALMEWMGANSFRTSHYPYAEEFLEYADRHGIVVIDETAAVGLNLGLGGGFHGRVTEKSFSPTMFNDNTQAAHAQGIRELIARDKNHPSVVMWSITNEPESVEDGAREYFEPLVALARELDPTRPLTYANEYRGQFHNDRLADLFDVICLNRYYGWYMETGDLVMAEHRLETELRGWQTTFGKPIIITEYGADTLAGLHAVTTQAWSEEFQTSLLQTYHRVFDRIDAVIGEQVWNFADFQTSQGVIRVDGNKKGVFTRDRRPKAAAHELRARWTAAAAAEAGSETASTS</sequence>
<dbReference type="InterPro" id="IPR036156">
    <property type="entry name" value="Beta-gal/glucu_dom_sf"/>
</dbReference>
<dbReference type="EC" id="3.2.1.31" evidence="2"/>
<dbReference type="AlphaFoldDB" id="A0AAJ2HFI3"/>
<evidence type="ECO:0000256" key="6">
    <source>
        <dbReference type="RuleBase" id="RU361154"/>
    </source>
</evidence>
<dbReference type="NCBIfam" id="NF007538">
    <property type="entry name" value="PRK10150.1"/>
    <property type="match status" value="1"/>
</dbReference>
<dbReference type="InterPro" id="IPR006102">
    <property type="entry name" value="Ig-like_GH2"/>
</dbReference>
<accession>A0AAJ2HFI3</accession>
<comment type="caution">
    <text evidence="10">The sequence shown here is derived from an EMBL/GenBank/DDBJ whole genome shotgun (WGS) entry which is preliminary data.</text>
</comment>
<evidence type="ECO:0000256" key="1">
    <source>
        <dbReference type="ARBA" id="ARBA00007401"/>
    </source>
</evidence>
<dbReference type="FunFam" id="3.20.20.80:FF:000080">
    <property type="entry name" value="Beta-glucuronidase UidA"/>
    <property type="match status" value="1"/>
</dbReference>
<evidence type="ECO:0000259" key="9">
    <source>
        <dbReference type="Pfam" id="PF02837"/>
    </source>
</evidence>
<dbReference type="GeneID" id="301457806"/>
<dbReference type="SUPFAM" id="SSF51445">
    <property type="entry name" value="(Trans)glycosidases"/>
    <property type="match status" value="1"/>
</dbReference>
<dbReference type="GO" id="GO:0030246">
    <property type="term" value="F:carbohydrate binding"/>
    <property type="evidence" value="ECO:0007669"/>
    <property type="project" value="TreeGrafter"/>
</dbReference>
<reference evidence="10 11" key="1">
    <citation type="submission" date="2021-06" db="EMBL/GenBank/DDBJ databases">
        <title>Genome-based taxonomic framework of Microbacterium strains isolated from marine environment, the description of four new species and reclassification of four preexisting species.</title>
        <authorList>
            <person name="Lee S.D."/>
            <person name="Kim S.-M."/>
            <person name="Byeon Y.-S."/>
            <person name="Yang H.L."/>
            <person name="Kim I.S."/>
        </authorList>
    </citation>
    <scope>NUCLEOTIDE SEQUENCE [LARGE SCALE GENOMIC DNA]</scope>
    <source>
        <strain evidence="10 11">KACC 20514</strain>
    </source>
</reference>
<evidence type="ECO:0000259" key="7">
    <source>
        <dbReference type="Pfam" id="PF00703"/>
    </source>
</evidence>
<dbReference type="Pfam" id="PF02836">
    <property type="entry name" value="Glyco_hydro_2_C"/>
    <property type="match status" value="1"/>
</dbReference>
<dbReference type="InterPro" id="IPR023230">
    <property type="entry name" value="Glyco_hydro_2_CS"/>
</dbReference>
<dbReference type="InterPro" id="IPR017853">
    <property type="entry name" value="GH"/>
</dbReference>
<dbReference type="PANTHER" id="PTHR10066">
    <property type="entry name" value="BETA-GLUCURONIDASE"/>
    <property type="match status" value="1"/>
</dbReference>
<dbReference type="InterPro" id="IPR006101">
    <property type="entry name" value="Glyco_hydro_2"/>
</dbReference>
<dbReference type="InterPro" id="IPR013783">
    <property type="entry name" value="Ig-like_fold"/>
</dbReference>
<keyword evidence="4 6" id="KW-0378">Hydrolase</keyword>
<feature type="domain" description="Glycoside hydrolase family 2 immunoglobulin-like beta-sandwich" evidence="7">
    <location>
        <begin position="179"/>
        <end position="270"/>
    </location>
</feature>
<dbReference type="SUPFAM" id="SSF49785">
    <property type="entry name" value="Galactose-binding domain-like"/>
    <property type="match status" value="1"/>
</dbReference>
<comment type="similarity">
    <text evidence="1 6">Belongs to the glycosyl hydrolase 2 family.</text>
</comment>
<gene>
    <name evidence="10" type="primary">uidA</name>
    <name evidence="10" type="ORF">KZC50_06205</name>
</gene>
<dbReference type="GO" id="GO:0005975">
    <property type="term" value="P:carbohydrate metabolic process"/>
    <property type="evidence" value="ECO:0007669"/>
    <property type="project" value="InterPro"/>
</dbReference>
<feature type="domain" description="Glycosyl hydrolases family 2 sugar binding" evidence="9">
    <location>
        <begin position="15"/>
        <end position="177"/>
    </location>
</feature>
<evidence type="ECO:0000256" key="3">
    <source>
        <dbReference type="ARBA" id="ARBA00016205"/>
    </source>
</evidence>
<protein>
    <recommendedName>
        <fullName evidence="3">Beta-glucuronidase</fullName>
        <ecNumber evidence="2">3.2.1.31</ecNumber>
    </recommendedName>
</protein>
<dbReference type="InterPro" id="IPR008979">
    <property type="entry name" value="Galactose-bd-like_sf"/>
</dbReference>
<dbReference type="InterPro" id="IPR023232">
    <property type="entry name" value="Glyco_hydro_2_AS"/>
</dbReference>
<proteinExistence type="inferred from homology"/>
<dbReference type="PRINTS" id="PR00132">
    <property type="entry name" value="GLHYDRLASE2"/>
</dbReference>
<evidence type="ECO:0000313" key="10">
    <source>
        <dbReference type="EMBL" id="MDS0245206.1"/>
    </source>
</evidence>
<keyword evidence="5 6" id="KW-0326">Glycosidase</keyword>
<dbReference type="Gene3D" id="3.20.20.80">
    <property type="entry name" value="Glycosidases"/>
    <property type="match status" value="1"/>
</dbReference>
<dbReference type="InterPro" id="IPR006103">
    <property type="entry name" value="Glyco_hydro_2_cat"/>
</dbReference>
<dbReference type="PROSITE" id="PS00719">
    <property type="entry name" value="GLYCOSYL_HYDROL_F2_1"/>
    <property type="match status" value="1"/>
</dbReference>
<dbReference type="Pfam" id="PF00703">
    <property type="entry name" value="Glyco_hydro_2"/>
    <property type="match status" value="1"/>
</dbReference>
<dbReference type="Pfam" id="PF02837">
    <property type="entry name" value="Glyco_hydro_2_N"/>
    <property type="match status" value="1"/>
</dbReference>
<dbReference type="InterPro" id="IPR006104">
    <property type="entry name" value="Glyco_hydro_2_N"/>
</dbReference>
<name>A0AAJ2HFI3_9MICO</name>
<evidence type="ECO:0000259" key="8">
    <source>
        <dbReference type="Pfam" id="PF02836"/>
    </source>
</evidence>
<dbReference type="EMBL" id="JAHWXH010000001">
    <property type="protein sequence ID" value="MDS0245206.1"/>
    <property type="molecule type" value="Genomic_DNA"/>
</dbReference>
<dbReference type="GO" id="GO:0004566">
    <property type="term" value="F:beta-glucuronidase activity"/>
    <property type="evidence" value="ECO:0007669"/>
    <property type="project" value="UniProtKB-EC"/>
</dbReference>
<evidence type="ECO:0000256" key="2">
    <source>
        <dbReference type="ARBA" id="ARBA00012761"/>
    </source>
</evidence>
<dbReference type="Proteomes" id="UP001183582">
    <property type="component" value="Unassembled WGS sequence"/>
</dbReference>
<evidence type="ECO:0000256" key="4">
    <source>
        <dbReference type="ARBA" id="ARBA00022801"/>
    </source>
</evidence>
<dbReference type="Gene3D" id="2.60.120.260">
    <property type="entry name" value="Galactose-binding domain-like"/>
    <property type="match status" value="1"/>
</dbReference>
<feature type="domain" description="Glycoside hydrolase family 2 catalytic" evidence="8">
    <location>
        <begin position="272"/>
        <end position="587"/>
    </location>
</feature>
<dbReference type="PANTHER" id="PTHR10066:SF67">
    <property type="entry name" value="BETA-GLUCURONIDASE"/>
    <property type="match status" value="1"/>
</dbReference>
<organism evidence="10 11">
    <name type="scientific">Microbacterium aurantiacum</name>
    <dbReference type="NCBI Taxonomy" id="162393"/>
    <lineage>
        <taxon>Bacteria</taxon>
        <taxon>Bacillati</taxon>
        <taxon>Actinomycetota</taxon>
        <taxon>Actinomycetes</taxon>
        <taxon>Micrococcales</taxon>
        <taxon>Microbacteriaceae</taxon>
        <taxon>Microbacterium</taxon>
    </lineage>
</organism>